<proteinExistence type="predicted"/>
<gene>
    <name evidence="1" type="ORF">BHC46_10695</name>
</gene>
<accession>A0A2N9XC73</accession>
<name>A0A2N9XC73_9NEIS</name>
<comment type="caution">
    <text evidence="1">The sequence shown here is derived from an EMBL/GenBank/DDBJ whole genome shotgun (WGS) entry which is preliminary data.</text>
</comment>
<sequence length="72" mass="8387">MIEVKKPEAVAIEYPVARRYRSDGMIVIFWSEELGTIVHAGTSRFPMEFKAERWTPCTDEDVWEPVDVHIYG</sequence>
<evidence type="ECO:0000313" key="2">
    <source>
        <dbReference type="Proteomes" id="UP000229970"/>
    </source>
</evidence>
<organism evidence="1 2">
    <name type="scientific">Snodgrassella alvi</name>
    <dbReference type="NCBI Taxonomy" id="1196083"/>
    <lineage>
        <taxon>Bacteria</taxon>
        <taxon>Pseudomonadati</taxon>
        <taxon>Pseudomonadota</taxon>
        <taxon>Betaproteobacteria</taxon>
        <taxon>Neisseriales</taxon>
        <taxon>Neisseriaceae</taxon>
        <taxon>Snodgrassella</taxon>
    </lineage>
</organism>
<dbReference type="EMBL" id="MEIP01000027">
    <property type="protein sequence ID" value="PIT44246.1"/>
    <property type="molecule type" value="Genomic_DNA"/>
</dbReference>
<dbReference type="AlphaFoldDB" id="A0A2N9XC73"/>
<dbReference type="Proteomes" id="UP000229970">
    <property type="component" value="Unassembled WGS sequence"/>
</dbReference>
<evidence type="ECO:0000313" key="1">
    <source>
        <dbReference type="EMBL" id="PIT44246.1"/>
    </source>
</evidence>
<dbReference type="RefSeq" id="WP_100139461.1">
    <property type="nucleotide sequence ID" value="NZ_MEIP01000027.1"/>
</dbReference>
<reference evidence="1 2" key="1">
    <citation type="journal article" date="2017" name="MBio">
        <title>Type VI secretion-mediated competition in the bee gut microbiome.</title>
        <authorList>
            <person name="Steele M.I."/>
            <person name="Kwong W.K."/>
            <person name="Powell J.E."/>
            <person name="Whiteley M."/>
            <person name="Moran N.A."/>
        </authorList>
    </citation>
    <scope>NUCLEOTIDE SEQUENCE [LARGE SCALE GENOMIC DNA]</scope>
    <source>
        <strain evidence="1 2">Ruf1-X</strain>
    </source>
</reference>
<protein>
    <submittedName>
        <fullName evidence="1">Uncharacterized protein</fullName>
    </submittedName>
</protein>